<accession>A0A6C0J7W5</accession>
<dbReference type="InterPro" id="IPR002711">
    <property type="entry name" value="HNH"/>
</dbReference>
<proteinExistence type="predicted"/>
<dbReference type="InterPro" id="IPR003615">
    <property type="entry name" value="HNH_nuc"/>
</dbReference>
<protein>
    <recommendedName>
        <fullName evidence="1">HNH nuclease domain-containing protein</fullName>
    </recommendedName>
</protein>
<dbReference type="CDD" id="cd00085">
    <property type="entry name" value="HNHc"/>
    <property type="match status" value="1"/>
</dbReference>
<sequence>MNILIFLIPAVIYIVNEYHNNKIFDFFKNIYTHRKFIMLISPFILLYIKPDILKKLLIYFYQIDGAPIYQDMDTLMNSYVSLRNQNKYNNRNINIPTKNQVQMNNFQEQHNTRYQTNFNKQINPNAKIGSSNISLLKNTKNTNTKHKRNVSESKKKFIASNQKWKCSHCQTLLDNTYEVDHIIALYKGGSNELHNLEALCRNCHGKKTFMEKMGL</sequence>
<dbReference type="GO" id="GO:0003676">
    <property type="term" value="F:nucleic acid binding"/>
    <property type="evidence" value="ECO:0007669"/>
    <property type="project" value="InterPro"/>
</dbReference>
<feature type="domain" description="HNH nuclease" evidence="1">
    <location>
        <begin position="153"/>
        <end position="205"/>
    </location>
</feature>
<dbReference type="AlphaFoldDB" id="A0A6C0J7W5"/>
<dbReference type="GO" id="GO:0008270">
    <property type="term" value="F:zinc ion binding"/>
    <property type="evidence" value="ECO:0007669"/>
    <property type="project" value="InterPro"/>
</dbReference>
<dbReference type="GO" id="GO:0004519">
    <property type="term" value="F:endonuclease activity"/>
    <property type="evidence" value="ECO:0007669"/>
    <property type="project" value="InterPro"/>
</dbReference>
<evidence type="ECO:0000313" key="2">
    <source>
        <dbReference type="EMBL" id="QHU01363.1"/>
    </source>
</evidence>
<dbReference type="SMART" id="SM00507">
    <property type="entry name" value="HNHc"/>
    <property type="match status" value="1"/>
</dbReference>
<dbReference type="Gene3D" id="1.10.30.50">
    <property type="match status" value="1"/>
</dbReference>
<dbReference type="EMBL" id="MN740339">
    <property type="protein sequence ID" value="QHU01363.1"/>
    <property type="molecule type" value="Genomic_DNA"/>
</dbReference>
<dbReference type="Pfam" id="PF01844">
    <property type="entry name" value="HNH"/>
    <property type="match status" value="1"/>
</dbReference>
<organism evidence="2">
    <name type="scientific">viral metagenome</name>
    <dbReference type="NCBI Taxonomy" id="1070528"/>
    <lineage>
        <taxon>unclassified sequences</taxon>
        <taxon>metagenomes</taxon>
        <taxon>organismal metagenomes</taxon>
    </lineage>
</organism>
<reference evidence="2" key="1">
    <citation type="journal article" date="2020" name="Nature">
        <title>Giant virus diversity and host interactions through global metagenomics.</title>
        <authorList>
            <person name="Schulz F."/>
            <person name="Roux S."/>
            <person name="Paez-Espino D."/>
            <person name="Jungbluth S."/>
            <person name="Walsh D.A."/>
            <person name="Denef V.J."/>
            <person name="McMahon K.D."/>
            <person name="Konstantinidis K.T."/>
            <person name="Eloe-Fadrosh E.A."/>
            <person name="Kyrpides N.C."/>
            <person name="Woyke T."/>
        </authorList>
    </citation>
    <scope>NUCLEOTIDE SEQUENCE</scope>
    <source>
        <strain evidence="2">GVMAG-M-3300025860-25</strain>
    </source>
</reference>
<name>A0A6C0J7W5_9ZZZZ</name>
<evidence type="ECO:0000259" key="1">
    <source>
        <dbReference type="SMART" id="SM00507"/>
    </source>
</evidence>